<comment type="caution">
    <text evidence="3">The sequence shown here is derived from an EMBL/GenBank/DDBJ whole genome shotgun (WGS) entry which is preliminary data.</text>
</comment>
<dbReference type="Gene3D" id="3.40.50.300">
    <property type="entry name" value="P-loop containing nucleotide triphosphate hydrolases"/>
    <property type="match status" value="1"/>
</dbReference>
<dbReference type="Pfam" id="PF24883">
    <property type="entry name" value="NPHP3_N"/>
    <property type="match status" value="1"/>
</dbReference>
<reference evidence="3 4" key="1">
    <citation type="journal article" date="2018" name="Evol. Lett.">
        <title>Horizontal gene cluster transfer increased hallucinogenic mushroom diversity.</title>
        <authorList>
            <person name="Reynolds H.T."/>
            <person name="Vijayakumar V."/>
            <person name="Gluck-Thaler E."/>
            <person name="Korotkin H.B."/>
            <person name="Matheny P.B."/>
            <person name="Slot J.C."/>
        </authorList>
    </citation>
    <scope>NUCLEOTIDE SEQUENCE [LARGE SCALE GENOMIC DNA]</scope>
    <source>
        <strain evidence="3 4">2629</strain>
    </source>
</reference>
<organism evidence="3 4">
    <name type="scientific">Panaeolus cyanescens</name>
    <dbReference type="NCBI Taxonomy" id="181874"/>
    <lineage>
        <taxon>Eukaryota</taxon>
        <taxon>Fungi</taxon>
        <taxon>Dikarya</taxon>
        <taxon>Basidiomycota</taxon>
        <taxon>Agaricomycotina</taxon>
        <taxon>Agaricomycetes</taxon>
        <taxon>Agaricomycetidae</taxon>
        <taxon>Agaricales</taxon>
        <taxon>Agaricineae</taxon>
        <taxon>Galeropsidaceae</taxon>
        <taxon>Panaeolus</taxon>
    </lineage>
</organism>
<protein>
    <recommendedName>
        <fullName evidence="2">Nephrocystin 3-like N-terminal domain-containing protein</fullName>
    </recommendedName>
</protein>
<dbReference type="EMBL" id="NHTK01005962">
    <property type="protein sequence ID" value="PPQ70187.1"/>
    <property type="molecule type" value="Genomic_DNA"/>
</dbReference>
<dbReference type="InterPro" id="IPR027417">
    <property type="entry name" value="P-loop_NTPase"/>
</dbReference>
<evidence type="ECO:0000313" key="4">
    <source>
        <dbReference type="Proteomes" id="UP000284842"/>
    </source>
</evidence>
<dbReference type="STRING" id="181874.A0A409VVB4"/>
<dbReference type="InterPro" id="IPR056884">
    <property type="entry name" value="NPHP3-like_N"/>
</dbReference>
<dbReference type="InParanoid" id="A0A409VVB4"/>
<dbReference type="PANTHER" id="PTHR10039">
    <property type="entry name" value="AMELOGENIN"/>
    <property type="match status" value="1"/>
</dbReference>
<name>A0A409VVB4_9AGAR</name>
<dbReference type="SUPFAM" id="SSF52540">
    <property type="entry name" value="P-loop containing nucleoside triphosphate hydrolases"/>
    <property type="match status" value="1"/>
</dbReference>
<gene>
    <name evidence="3" type="ORF">CVT24_003903</name>
</gene>
<evidence type="ECO:0000259" key="2">
    <source>
        <dbReference type="Pfam" id="PF24883"/>
    </source>
</evidence>
<keyword evidence="1" id="KW-0677">Repeat</keyword>
<dbReference type="OrthoDB" id="4760524at2759"/>
<evidence type="ECO:0000256" key="1">
    <source>
        <dbReference type="ARBA" id="ARBA00022737"/>
    </source>
</evidence>
<accession>A0A409VVB4</accession>
<sequence length="762" mass="86555">MCLTSGITRHNLLVTQSTFTVNQQQDHSGMDLNHQPDLKAHAFSAFYLLNSSVCANAFHNSDLFDDVKCHPGTRAALLKALGDWVSTHSQISQSIIWLHGPAGAGKTAIARSLAEKCTSSSQLAATFFFWKTDSGRCDEKRLIPTLAYQLALSIPPLKPFIEEQIQQDPSTFDRSLAHQMMSLILQPLSRMRKSHPNLEISTFPRLIIIDGLDECGSLRSPEEQIVCQTRVIGLLQELAGKQDIFPFKILVLSRTEFHLRQSFEEAPMHQLVHRIHLDYSFVPEKDILVYVTHEFMEIAQRHPHRRGLPPGWPGTPIIHRIVNLSSGQFIYAATIMKFLRAPRRLPNQQLQILETHLSNNAAAAHQPNPTHTSPSPLAPLDELYHEILLSAVDPLTALKAISFFLVHEMSFLHSDSRNLHLDHVERILGLSPGAILYSLSEFESLLNPAAYFDMEFHHASFVEFLCDKSRSRIWHIDLNAEKEKFCLMDLDAFQSCQPTSINDQEFWFHCFCEALMNSDMNDGIMQALDATWNSMASYSIGLNFFRGMGKKAGSCYAELLQAYGGKKHPDVERQKLCQVLNDSMTKVLNPFIQIYQTRPHLYALFLLCIFDPDFARFSGRAEDKVCRSLRAKLSLAIIQTPEVVALDQRALKIMDHRPQGSNIMWARSMLVSLYKNKYKIKHSNQPPDPMLPDDAALFKAAQLLLDLINCLPSRLVDEQDASSVIRAILRSIFYSLSSQTIGRLVEDREYQPYLLHWIYFSS</sequence>
<dbReference type="AlphaFoldDB" id="A0A409VVB4"/>
<evidence type="ECO:0000313" key="3">
    <source>
        <dbReference type="EMBL" id="PPQ70187.1"/>
    </source>
</evidence>
<feature type="domain" description="Nephrocystin 3-like N-terminal" evidence="2">
    <location>
        <begin position="83"/>
        <end position="254"/>
    </location>
</feature>
<keyword evidence="4" id="KW-1185">Reference proteome</keyword>
<dbReference type="Proteomes" id="UP000284842">
    <property type="component" value="Unassembled WGS sequence"/>
</dbReference>
<proteinExistence type="predicted"/>
<dbReference type="PANTHER" id="PTHR10039:SF14">
    <property type="entry name" value="NACHT DOMAIN-CONTAINING PROTEIN"/>
    <property type="match status" value="1"/>
</dbReference>